<evidence type="ECO:0000256" key="6">
    <source>
        <dbReference type="ARBA" id="ARBA00022741"/>
    </source>
</evidence>
<sequence length="774" mass="82604">MAGCCDHDHDKHPAQGEGPTVLPRRDASPKYRVVSVASHSHEHGHNHAHDPHDHAGGQCCAPVPMAFGALATPEVVADGIRTSMRIMQMDCPTEEALIRKRLGGMASVRSLEFNLMQRVLTVVHAPDALGPILDAVRSLGFQPEVPDDRGRLAAAVEPKKPWWPLALAGIAALASEAANWSGAPDWMAAALAIIAVLPCGLTTYRKGWVAIRHRNLNINALMSIAVTGALLLGQWPEAAMVMVLFTLAELIEAKSLDRARNAIEGLLTLTPEKATVQQADGSWREVDSATVTVGRLVRVKPGERIGLDGEIVNGRSTVNQAPITGESLPVDKAEGDAVFAGTINQSGSFDYRVTATAGNTTLARIIHAVEQAQGSKAPTQRFVDQFARVYTPTVFAIALTVAMLPPWLLGGSWHDWIYKALVLLVIACPCALVISTPVTIVSGLAAAARHGILIKGGSYLEQGRLLKWLALDKTGTITHGQPQQTDFELLVDVTAEHCRRLAASLAGRSDHPVSQAIARAVDGEVGVHDPVEAFEALPGRGVRGVIGGKTYLLGNHRLVHELERCSPSIEARLDELERQGKSVVMLIDEHRVLALFAVADTVKHSSRDAIAELHELGVKTVMLTGDNPHTAEAIAKTVGIDQARGNQMPEDKRKAVESFEKEGPVGMVGDGINDAPALARAHIGFAMGAMGTDTAIETADVALMDDDLRKIPTFIRLSQATRAVLLQNITLALGIKGVFLALTLGGLGTMWMAVFADVGASLLVVGNGLRLLRK</sequence>
<dbReference type="AlphaFoldDB" id="A0A1Y6C2H1"/>
<dbReference type="RefSeq" id="WP_085276798.1">
    <property type="nucleotide sequence ID" value="NZ_FXAG01000014.1"/>
</dbReference>
<feature type="region of interest" description="Disordered" evidence="14">
    <location>
        <begin position="1"/>
        <end position="27"/>
    </location>
</feature>
<keyword evidence="7 13" id="KW-0067">ATP-binding</keyword>
<dbReference type="InterPro" id="IPR059000">
    <property type="entry name" value="ATPase_P-type_domA"/>
</dbReference>
<dbReference type="InterPro" id="IPR001757">
    <property type="entry name" value="P_typ_ATPase"/>
</dbReference>
<name>A0A1Y6C2H1_9NEIS</name>
<dbReference type="InterPro" id="IPR036412">
    <property type="entry name" value="HAD-like_sf"/>
</dbReference>
<dbReference type="InterPro" id="IPR008250">
    <property type="entry name" value="ATPase_P-typ_transduc_dom_A_sf"/>
</dbReference>
<dbReference type="SUPFAM" id="SSF56784">
    <property type="entry name" value="HAD-like"/>
    <property type="match status" value="1"/>
</dbReference>
<dbReference type="PRINTS" id="PR00941">
    <property type="entry name" value="CDATPASE"/>
</dbReference>
<dbReference type="InterPro" id="IPR006121">
    <property type="entry name" value="HMA_dom"/>
</dbReference>
<evidence type="ECO:0000256" key="9">
    <source>
        <dbReference type="ARBA" id="ARBA00022989"/>
    </source>
</evidence>
<dbReference type="SFLD" id="SFLDS00003">
    <property type="entry name" value="Haloacid_Dehalogenase"/>
    <property type="match status" value="1"/>
</dbReference>
<dbReference type="SUPFAM" id="SSF81665">
    <property type="entry name" value="Calcium ATPase, transmembrane domain M"/>
    <property type="match status" value="1"/>
</dbReference>
<dbReference type="STRING" id="1123014.SAMN02745746_02639"/>
<comment type="catalytic activity">
    <reaction evidence="12">
        <text>Zn(2+)(in) + ATP + H2O = Zn(2+)(out) + ADP + phosphate + H(+)</text>
        <dbReference type="Rhea" id="RHEA:20621"/>
        <dbReference type="ChEBI" id="CHEBI:15377"/>
        <dbReference type="ChEBI" id="CHEBI:15378"/>
        <dbReference type="ChEBI" id="CHEBI:29105"/>
        <dbReference type="ChEBI" id="CHEBI:30616"/>
        <dbReference type="ChEBI" id="CHEBI:43474"/>
        <dbReference type="ChEBI" id="CHEBI:456216"/>
        <dbReference type="EC" id="7.2.2.12"/>
    </reaction>
</comment>
<feature type="compositionally biased region" description="Basic and acidic residues" evidence="14">
    <location>
        <begin position="1"/>
        <end position="14"/>
    </location>
</feature>
<feature type="transmembrane region" description="Helical" evidence="13">
    <location>
        <begin position="161"/>
        <end position="180"/>
    </location>
</feature>
<dbReference type="SUPFAM" id="SSF81653">
    <property type="entry name" value="Calcium ATPase, transduction domain A"/>
    <property type="match status" value="1"/>
</dbReference>
<dbReference type="SUPFAM" id="SSF55008">
    <property type="entry name" value="HMA, heavy metal-associated domain"/>
    <property type="match status" value="1"/>
</dbReference>
<dbReference type="GO" id="GO:0015086">
    <property type="term" value="F:cadmium ion transmembrane transporter activity"/>
    <property type="evidence" value="ECO:0007669"/>
    <property type="project" value="TreeGrafter"/>
</dbReference>
<dbReference type="GO" id="GO:0005524">
    <property type="term" value="F:ATP binding"/>
    <property type="evidence" value="ECO:0007669"/>
    <property type="project" value="UniProtKB-UniRule"/>
</dbReference>
<accession>A0A1Y6C2H1</accession>
<keyword evidence="10 13" id="KW-0472">Membrane</keyword>
<dbReference type="Gene3D" id="3.40.50.1000">
    <property type="entry name" value="HAD superfamily/HAD-like"/>
    <property type="match status" value="1"/>
</dbReference>
<dbReference type="SFLD" id="SFLDG00002">
    <property type="entry name" value="C1.7:_P-type_atpase_like"/>
    <property type="match status" value="1"/>
</dbReference>
<dbReference type="SFLD" id="SFLDF00027">
    <property type="entry name" value="p-type_atpase"/>
    <property type="match status" value="1"/>
</dbReference>
<dbReference type="InterPro" id="IPR023214">
    <property type="entry name" value="HAD_sf"/>
</dbReference>
<reference evidence="17" key="1">
    <citation type="submission" date="2017-04" db="EMBL/GenBank/DDBJ databases">
        <authorList>
            <person name="Varghese N."/>
            <person name="Submissions S."/>
        </authorList>
    </citation>
    <scope>NUCLEOTIDE SEQUENCE [LARGE SCALE GENOMIC DNA]</scope>
    <source>
        <strain evidence="17">DSM 22618</strain>
    </source>
</reference>
<evidence type="ECO:0000256" key="12">
    <source>
        <dbReference type="ARBA" id="ARBA00047308"/>
    </source>
</evidence>
<evidence type="ECO:0000256" key="4">
    <source>
        <dbReference type="ARBA" id="ARBA00022692"/>
    </source>
</evidence>
<feature type="transmembrane region" description="Helical" evidence="13">
    <location>
        <begin position="724"/>
        <end position="744"/>
    </location>
</feature>
<keyword evidence="8" id="KW-1278">Translocase</keyword>
<feature type="transmembrane region" description="Helical" evidence="13">
    <location>
        <begin position="389"/>
        <end position="408"/>
    </location>
</feature>
<dbReference type="Gene3D" id="3.30.70.100">
    <property type="match status" value="1"/>
</dbReference>
<dbReference type="InterPro" id="IPR051014">
    <property type="entry name" value="Cation_Transport_ATPase_IB"/>
</dbReference>
<dbReference type="InterPro" id="IPR044492">
    <property type="entry name" value="P_typ_ATPase_HD_dom"/>
</dbReference>
<dbReference type="GO" id="GO:0016463">
    <property type="term" value="F:P-type zinc transporter activity"/>
    <property type="evidence" value="ECO:0007669"/>
    <property type="project" value="UniProtKB-EC"/>
</dbReference>
<dbReference type="EMBL" id="FXAG01000014">
    <property type="protein sequence ID" value="SMF33177.1"/>
    <property type="molecule type" value="Genomic_DNA"/>
</dbReference>
<evidence type="ECO:0000256" key="3">
    <source>
        <dbReference type="ARBA" id="ARBA00022475"/>
    </source>
</evidence>
<organism evidence="16 17">
    <name type="scientific">Pseudogulbenkiania subflava DSM 22618</name>
    <dbReference type="NCBI Taxonomy" id="1123014"/>
    <lineage>
        <taxon>Bacteria</taxon>
        <taxon>Pseudomonadati</taxon>
        <taxon>Pseudomonadota</taxon>
        <taxon>Betaproteobacteria</taxon>
        <taxon>Neisseriales</taxon>
        <taxon>Chromobacteriaceae</taxon>
        <taxon>Pseudogulbenkiania</taxon>
    </lineage>
</organism>
<evidence type="ECO:0000256" key="8">
    <source>
        <dbReference type="ARBA" id="ARBA00022967"/>
    </source>
</evidence>
<evidence type="ECO:0000256" key="13">
    <source>
        <dbReference type="RuleBase" id="RU362081"/>
    </source>
</evidence>
<dbReference type="Gene3D" id="2.70.150.10">
    <property type="entry name" value="Calcium-transporting ATPase, cytoplasmic transduction domain A"/>
    <property type="match status" value="1"/>
</dbReference>
<dbReference type="GO" id="GO:0005886">
    <property type="term" value="C:plasma membrane"/>
    <property type="evidence" value="ECO:0007669"/>
    <property type="project" value="UniProtKB-SubCell"/>
</dbReference>
<dbReference type="PANTHER" id="PTHR48085">
    <property type="entry name" value="CADMIUM/ZINC-TRANSPORTING ATPASE HMA2-RELATED"/>
    <property type="match status" value="1"/>
</dbReference>
<evidence type="ECO:0000256" key="10">
    <source>
        <dbReference type="ARBA" id="ARBA00023136"/>
    </source>
</evidence>
<feature type="transmembrane region" description="Helical" evidence="13">
    <location>
        <begin position="186"/>
        <end position="204"/>
    </location>
</feature>
<keyword evidence="3 13" id="KW-1003">Cell membrane</keyword>
<dbReference type="NCBIfam" id="TIGR01494">
    <property type="entry name" value="ATPase_P-type"/>
    <property type="match status" value="1"/>
</dbReference>
<dbReference type="InterPro" id="IPR036163">
    <property type="entry name" value="HMA_dom_sf"/>
</dbReference>
<evidence type="ECO:0000256" key="11">
    <source>
        <dbReference type="ARBA" id="ARBA00039097"/>
    </source>
</evidence>
<dbReference type="Gene3D" id="3.40.1110.10">
    <property type="entry name" value="Calcium-transporting ATPase, cytoplasmic domain N"/>
    <property type="match status" value="1"/>
</dbReference>
<evidence type="ECO:0000259" key="15">
    <source>
        <dbReference type="PROSITE" id="PS50846"/>
    </source>
</evidence>
<dbReference type="Pfam" id="PF00702">
    <property type="entry name" value="Hydrolase"/>
    <property type="match status" value="1"/>
</dbReference>
<dbReference type="GO" id="GO:0060003">
    <property type="term" value="P:copper ion export"/>
    <property type="evidence" value="ECO:0007669"/>
    <property type="project" value="UniProtKB-ARBA"/>
</dbReference>
<dbReference type="FunFam" id="2.70.150.10:FF:000020">
    <property type="entry name" value="Copper-exporting P-type ATPase A"/>
    <property type="match status" value="1"/>
</dbReference>
<dbReference type="PROSITE" id="PS00154">
    <property type="entry name" value="ATPASE_E1_E2"/>
    <property type="match status" value="1"/>
</dbReference>
<keyword evidence="9 13" id="KW-1133">Transmembrane helix</keyword>
<evidence type="ECO:0000256" key="14">
    <source>
        <dbReference type="SAM" id="MobiDB-lite"/>
    </source>
</evidence>
<evidence type="ECO:0000313" key="17">
    <source>
        <dbReference type="Proteomes" id="UP000192920"/>
    </source>
</evidence>
<keyword evidence="4 13" id="KW-0812">Transmembrane</keyword>
<dbReference type="EC" id="7.2.2.12" evidence="11"/>
<dbReference type="PROSITE" id="PS50846">
    <property type="entry name" value="HMA_2"/>
    <property type="match status" value="1"/>
</dbReference>
<keyword evidence="6 13" id="KW-0547">Nucleotide-binding</keyword>
<dbReference type="InterPro" id="IPR023298">
    <property type="entry name" value="ATPase_P-typ_TM_dom_sf"/>
</dbReference>
<dbReference type="NCBIfam" id="TIGR01511">
    <property type="entry name" value="ATPase-IB1_Cu"/>
    <property type="match status" value="1"/>
</dbReference>
<comment type="subcellular location">
    <subcellularLocation>
        <location evidence="1">Cell membrane</location>
        <topology evidence="1">Multi-pass membrane protein</topology>
    </subcellularLocation>
</comment>
<gene>
    <name evidence="16" type="ORF">SAMN02745746_02639</name>
</gene>
<feature type="transmembrane region" description="Helical" evidence="13">
    <location>
        <begin position="420"/>
        <end position="448"/>
    </location>
</feature>
<evidence type="ECO:0000256" key="5">
    <source>
        <dbReference type="ARBA" id="ARBA00022723"/>
    </source>
</evidence>
<dbReference type="InterPro" id="IPR023299">
    <property type="entry name" value="ATPase_P-typ_cyto_dom_N"/>
</dbReference>
<dbReference type="InterPro" id="IPR027256">
    <property type="entry name" value="P-typ_ATPase_IB"/>
</dbReference>
<dbReference type="GO" id="GO:0016887">
    <property type="term" value="F:ATP hydrolysis activity"/>
    <property type="evidence" value="ECO:0007669"/>
    <property type="project" value="InterPro"/>
</dbReference>
<dbReference type="PRINTS" id="PR00119">
    <property type="entry name" value="CATATPASE"/>
</dbReference>
<dbReference type="Pfam" id="PF00122">
    <property type="entry name" value="E1-E2_ATPase"/>
    <property type="match status" value="1"/>
</dbReference>
<dbReference type="InterPro" id="IPR018303">
    <property type="entry name" value="ATPase_P-typ_P_site"/>
</dbReference>
<keyword evidence="5 13" id="KW-0479">Metal-binding</keyword>
<dbReference type="GO" id="GO:0046872">
    <property type="term" value="F:metal ion binding"/>
    <property type="evidence" value="ECO:0007669"/>
    <property type="project" value="UniProtKB-KW"/>
</dbReference>
<evidence type="ECO:0000256" key="2">
    <source>
        <dbReference type="ARBA" id="ARBA00006024"/>
    </source>
</evidence>
<feature type="domain" description="HMA" evidence="15">
    <location>
        <begin position="80"/>
        <end position="144"/>
    </location>
</feature>
<keyword evidence="17" id="KW-1185">Reference proteome</keyword>
<evidence type="ECO:0000313" key="16">
    <source>
        <dbReference type="EMBL" id="SMF33177.1"/>
    </source>
</evidence>
<protein>
    <recommendedName>
        <fullName evidence="11">P-type Zn(2+) transporter</fullName>
        <ecNumber evidence="11">7.2.2.12</ecNumber>
    </recommendedName>
</protein>
<comment type="similarity">
    <text evidence="2 13">Belongs to the cation transport ATPase (P-type) (TC 3.A.3) family. Type IB subfamily.</text>
</comment>
<dbReference type="Proteomes" id="UP000192920">
    <property type="component" value="Unassembled WGS sequence"/>
</dbReference>
<dbReference type="NCBIfam" id="TIGR01525">
    <property type="entry name" value="ATPase-IB_hvy"/>
    <property type="match status" value="1"/>
</dbReference>
<dbReference type="PANTHER" id="PTHR48085:SF5">
    <property type="entry name" value="CADMIUM_ZINC-TRANSPORTING ATPASE HMA4-RELATED"/>
    <property type="match status" value="1"/>
</dbReference>
<evidence type="ECO:0000256" key="1">
    <source>
        <dbReference type="ARBA" id="ARBA00004651"/>
    </source>
</evidence>
<proteinExistence type="inferred from homology"/>
<evidence type="ECO:0000256" key="7">
    <source>
        <dbReference type="ARBA" id="ARBA00022840"/>
    </source>
</evidence>
<feature type="transmembrane region" description="Helical" evidence="13">
    <location>
        <begin position="750"/>
        <end position="772"/>
    </location>
</feature>